<name>A0A2U2J0G3_9SPHN</name>
<comment type="caution">
    <text evidence="2">The sequence shown here is derived from an EMBL/GenBank/DDBJ whole genome shotgun (WGS) entry which is preliminary data.</text>
</comment>
<reference evidence="2 3" key="1">
    <citation type="submission" date="2018-05" db="EMBL/GenBank/DDBJ databases">
        <title>Genome of Sphingosinicella humi QZX222.</title>
        <authorList>
            <person name="Qiao Z."/>
            <person name="Wang G."/>
        </authorList>
    </citation>
    <scope>NUCLEOTIDE SEQUENCE [LARGE SCALE GENOMIC DNA]</scope>
    <source>
        <strain evidence="2 3">QZX222</strain>
    </source>
</reference>
<organism evidence="2 3">
    <name type="scientific">Allosphingosinicella humi</name>
    <dbReference type="NCBI Taxonomy" id="2068657"/>
    <lineage>
        <taxon>Bacteria</taxon>
        <taxon>Pseudomonadati</taxon>
        <taxon>Pseudomonadota</taxon>
        <taxon>Alphaproteobacteria</taxon>
        <taxon>Sphingomonadales</taxon>
        <taxon>Sphingomonadaceae</taxon>
        <taxon>Allosphingosinicella</taxon>
    </lineage>
</organism>
<dbReference type="InterPro" id="IPR018964">
    <property type="entry name" value="Phage_phiJL001_Gp84_C"/>
</dbReference>
<evidence type="ECO:0000259" key="1">
    <source>
        <dbReference type="Pfam" id="PF09356"/>
    </source>
</evidence>
<dbReference type="NCBIfam" id="TIGR02218">
    <property type="entry name" value="phg_TIGR02218"/>
    <property type="match status" value="1"/>
</dbReference>
<dbReference type="Pfam" id="PF09931">
    <property type="entry name" value="Phage_phiJL001_Gp84_N"/>
    <property type="match status" value="1"/>
</dbReference>
<evidence type="ECO:0000313" key="3">
    <source>
        <dbReference type="Proteomes" id="UP000245916"/>
    </source>
</evidence>
<dbReference type="AlphaFoldDB" id="A0A2U2J0G3"/>
<proteinExistence type="predicted"/>
<dbReference type="Proteomes" id="UP000245916">
    <property type="component" value="Unassembled WGS sequence"/>
</dbReference>
<evidence type="ECO:0000313" key="2">
    <source>
        <dbReference type="EMBL" id="PWG01830.1"/>
    </source>
</evidence>
<dbReference type="OrthoDB" id="1633386at2"/>
<dbReference type="Pfam" id="PF09356">
    <property type="entry name" value="Phage_BR0599"/>
    <property type="match status" value="1"/>
</dbReference>
<gene>
    <name evidence="2" type="ORF">DF286_02285</name>
</gene>
<protein>
    <recommendedName>
        <fullName evidence="1">Bacteriophage phiJL001 Gp84 C-terminal domain-containing protein</fullName>
    </recommendedName>
</protein>
<feature type="domain" description="Bacteriophage phiJL001 Gp84 C-terminal" evidence="1">
    <location>
        <begin position="189"/>
        <end position="266"/>
    </location>
</feature>
<accession>A0A2U2J0G3</accession>
<sequence>MIVTDFLQPDLTSIAFCWRVERRDGVAMGFTTHDRDLEIAHLIYRAAPGMLPSAISRSDGFDVDALDVSGALTSDAISESDLAAGRWDGAAVTMFMIDWAAPEGKQLLLARGWLGDVSAEGNGFLAELKGPTVLLDVPVVEQTSPECRAQLGDKRCRVDMAARTRVTRVAAVIDEDVIQVESAATAANAYGYGRLRWISGANSGLESAVLSSAGAVLTLREPSHFPPAAGDLVEISEGCDKRLVTCSGRFANVPNFRGEPHLPGIDLLTRYPGA</sequence>
<dbReference type="EMBL" id="QFFF01000001">
    <property type="protein sequence ID" value="PWG01830.1"/>
    <property type="molecule type" value="Genomic_DNA"/>
</dbReference>
<dbReference type="InterPro" id="IPR011928">
    <property type="entry name" value="Phage_phiJL001_Gp84"/>
</dbReference>
<keyword evidence="3" id="KW-1185">Reference proteome</keyword>